<dbReference type="EMBL" id="JALZ01000033">
    <property type="protein sequence ID" value="ETX13198.1"/>
    <property type="molecule type" value="Genomic_DNA"/>
</dbReference>
<gene>
    <name evidence="1" type="ORF">OCH239_12815</name>
</gene>
<dbReference type="AlphaFoldDB" id="X7EDJ1"/>
<sequence>MLMSNDDIRRVEVIIGVARRRYWPAHEKLRIIEESLVPGESISAVAGRNGVAPNLLFRWRRLMDEDEPLSAIGSRTIASAMAVGSNEPVVGAFEVRKLEDRVRDFERLLGRKTMENEILRGPKGPWPRWGRVSPKDMAKAQVKASLVRSTHASTVRGQWRATWHLPSPPKSGSR</sequence>
<evidence type="ECO:0000313" key="1">
    <source>
        <dbReference type="EMBL" id="ETX13198.1"/>
    </source>
</evidence>
<keyword evidence="2" id="KW-1185">Reference proteome</keyword>
<organism evidence="1 2">
    <name type="scientific">Roseivivax halodurans JCM 10272</name>
    <dbReference type="NCBI Taxonomy" id="1449350"/>
    <lineage>
        <taxon>Bacteria</taxon>
        <taxon>Pseudomonadati</taxon>
        <taxon>Pseudomonadota</taxon>
        <taxon>Alphaproteobacteria</taxon>
        <taxon>Rhodobacterales</taxon>
        <taxon>Roseobacteraceae</taxon>
        <taxon>Roseivivax</taxon>
    </lineage>
</organism>
<dbReference type="STRING" id="1449350.OCH239_12815"/>
<reference evidence="1 2" key="1">
    <citation type="submission" date="2014-01" db="EMBL/GenBank/DDBJ databases">
        <title>Roseivivax halodurans JCM 10272 Genome Sequencing.</title>
        <authorList>
            <person name="Lai Q."/>
            <person name="Li G."/>
            <person name="Shao Z."/>
        </authorList>
    </citation>
    <scope>NUCLEOTIDE SEQUENCE [LARGE SCALE GENOMIC DNA]</scope>
    <source>
        <strain evidence="1 2">JCM 10272</strain>
    </source>
</reference>
<dbReference type="PATRIC" id="fig|1449350.3.peg.3621"/>
<dbReference type="Pfam" id="PF01527">
    <property type="entry name" value="HTH_Tnp_1"/>
    <property type="match status" value="1"/>
</dbReference>
<name>X7EDJ1_9RHOB</name>
<dbReference type="InterPro" id="IPR009057">
    <property type="entry name" value="Homeodomain-like_sf"/>
</dbReference>
<proteinExistence type="predicted"/>
<dbReference type="InterPro" id="IPR002514">
    <property type="entry name" value="Transposase_8"/>
</dbReference>
<dbReference type="PANTHER" id="PTHR37936">
    <property type="entry name" value="TRANSPOSASE INSC FOR INSERTION ELEMENT IS2A-RELATED"/>
    <property type="match status" value="1"/>
</dbReference>
<evidence type="ECO:0000313" key="2">
    <source>
        <dbReference type="Proteomes" id="UP000022447"/>
    </source>
</evidence>
<dbReference type="PANTHER" id="PTHR37936:SF3">
    <property type="entry name" value="TRANSPOSASE INSC FOR INSERTION ELEMENT IS2A-RELATED"/>
    <property type="match status" value="1"/>
</dbReference>
<dbReference type="GO" id="GO:0004803">
    <property type="term" value="F:transposase activity"/>
    <property type="evidence" value="ECO:0007669"/>
    <property type="project" value="InterPro"/>
</dbReference>
<accession>X7EDJ1</accession>
<dbReference type="GO" id="GO:0003677">
    <property type="term" value="F:DNA binding"/>
    <property type="evidence" value="ECO:0007669"/>
    <property type="project" value="InterPro"/>
</dbReference>
<evidence type="ECO:0008006" key="3">
    <source>
        <dbReference type="Google" id="ProtNLM"/>
    </source>
</evidence>
<protein>
    <recommendedName>
        <fullName evidence="3">Transposase</fullName>
    </recommendedName>
</protein>
<dbReference type="SUPFAM" id="SSF46689">
    <property type="entry name" value="Homeodomain-like"/>
    <property type="match status" value="1"/>
</dbReference>
<dbReference type="GO" id="GO:0006313">
    <property type="term" value="P:DNA transposition"/>
    <property type="evidence" value="ECO:0007669"/>
    <property type="project" value="InterPro"/>
</dbReference>
<comment type="caution">
    <text evidence="1">The sequence shown here is derived from an EMBL/GenBank/DDBJ whole genome shotgun (WGS) entry which is preliminary data.</text>
</comment>
<dbReference type="eggNOG" id="COG2963">
    <property type="taxonomic scope" value="Bacteria"/>
</dbReference>
<dbReference type="Proteomes" id="UP000022447">
    <property type="component" value="Unassembled WGS sequence"/>
</dbReference>